<keyword evidence="2" id="KW-0472">Membrane</keyword>
<keyword evidence="2" id="KW-1133">Transmembrane helix</keyword>
<keyword evidence="4" id="KW-1185">Reference proteome</keyword>
<organism evidence="3 4">
    <name type="scientific">Hymenoscyphus fraxineus</name>
    <dbReference type="NCBI Taxonomy" id="746836"/>
    <lineage>
        <taxon>Eukaryota</taxon>
        <taxon>Fungi</taxon>
        <taxon>Dikarya</taxon>
        <taxon>Ascomycota</taxon>
        <taxon>Pezizomycotina</taxon>
        <taxon>Leotiomycetes</taxon>
        <taxon>Helotiales</taxon>
        <taxon>Helotiaceae</taxon>
        <taxon>Hymenoscyphus</taxon>
    </lineage>
</organism>
<dbReference type="OrthoDB" id="3541267at2759"/>
<evidence type="ECO:0000313" key="4">
    <source>
        <dbReference type="Proteomes" id="UP000696280"/>
    </source>
</evidence>
<accession>A0A9N9KQ64</accession>
<feature type="compositionally biased region" description="Polar residues" evidence="1">
    <location>
        <begin position="116"/>
        <end position="125"/>
    </location>
</feature>
<evidence type="ECO:0000256" key="2">
    <source>
        <dbReference type="SAM" id="Phobius"/>
    </source>
</evidence>
<gene>
    <name evidence="3" type="ORF">HYFRA_00005673</name>
</gene>
<reference evidence="3" key="1">
    <citation type="submission" date="2021-07" db="EMBL/GenBank/DDBJ databases">
        <authorList>
            <person name="Durling M."/>
        </authorList>
    </citation>
    <scope>NUCLEOTIDE SEQUENCE</scope>
</reference>
<evidence type="ECO:0000313" key="3">
    <source>
        <dbReference type="EMBL" id="CAG8951869.1"/>
    </source>
</evidence>
<sequence>MSFNDPFFDQFRHDKDPECRNRARFMNTPFPLPIAAMLFLSVVVICVTQYVRSITPGVTYIPFLNNVGGLPIKQYDPLATQNFLGNENAARYRESVEEEELHNEAGSPPPYHESLEPSTNTTQVKPTKPRSSAELFVIGTACLLVIIFCLVTIALATQATIFCQEWSPLSVGLQVLFWFFYLIPLLTSTRAFGCWAMLLRDLWGLAARKKYPVSENWVFVPFGMIGRGVVIIVEKCQERLCGAGINGEDIEVIGLEDSPREDIIAENVGLMSGAGKRSRT</sequence>
<dbReference type="Proteomes" id="UP000696280">
    <property type="component" value="Unassembled WGS sequence"/>
</dbReference>
<feature type="transmembrane region" description="Helical" evidence="2">
    <location>
        <begin position="135"/>
        <end position="156"/>
    </location>
</feature>
<comment type="caution">
    <text evidence="3">The sequence shown here is derived from an EMBL/GenBank/DDBJ whole genome shotgun (WGS) entry which is preliminary data.</text>
</comment>
<feature type="transmembrane region" description="Helical" evidence="2">
    <location>
        <begin position="30"/>
        <end position="51"/>
    </location>
</feature>
<feature type="region of interest" description="Disordered" evidence="1">
    <location>
        <begin position="95"/>
        <end position="127"/>
    </location>
</feature>
<keyword evidence="2" id="KW-0812">Transmembrane</keyword>
<dbReference type="EMBL" id="CAJVRL010000044">
    <property type="protein sequence ID" value="CAG8951869.1"/>
    <property type="molecule type" value="Genomic_DNA"/>
</dbReference>
<name>A0A9N9KQ64_9HELO</name>
<dbReference type="AlphaFoldDB" id="A0A9N9KQ64"/>
<proteinExistence type="predicted"/>
<evidence type="ECO:0000256" key="1">
    <source>
        <dbReference type="SAM" id="MobiDB-lite"/>
    </source>
</evidence>
<feature type="transmembrane region" description="Helical" evidence="2">
    <location>
        <begin position="176"/>
        <end position="199"/>
    </location>
</feature>
<protein>
    <submittedName>
        <fullName evidence="3">Uncharacterized protein</fullName>
    </submittedName>
</protein>